<reference evidence="1" key="1">
    <citation type="journal article" date="2021" name="Microorganisms">
        <title>Acidisoma silvae sp. nov. and Acidisomacellulosilytica sp. nov., Two Acidophilic Bacteria Isolated from Decaying Wood, Hydrolyzing Cellulose and Producing Poly-3-hydroxybutyrate.</title>
        <authorList>
            <person name="Mieszkin S."/>
            <person name="Pouder E."/>
            <person name="Uroz S."/>
            <person name="Simon-Colin C."/>
            <person name="Alain K."/>
        </authorList>
    </citation>
    <scope>NUCLEOTIDE SEQUENCE</scope>
    <source>
        <strain evidence="1">HW T2.11</strain>
    </source>
</reference>
<organism evidence="1 2">
    <name type="scientific">Acidisoma silvae</name>
    <dbReference type="NCBI Taxonomy" id="2802396"/>
    <lineage>
        <taxon>Bacteria</taxon>
        <taxon>Pseudomonadati</taxon>
        <taxon>Pseudomonadota</taxon>
        <taxon>Alphaproteobacteria</taxon>
        <taxon>Acetobacterales</taxon>
        <taxon>Acidocellaceae</taxon>
        <taxon>Acidisoma</taxon>
    </lineage>
</organism>
<name>A0A963YNW2_9PROT</name>
<dbReference type="AlphaFoldDB" id="A0A963YNW2"/>
<dbReference type="Proteomes" id="UP000708298">
    <property type="component" value="Unassembled WGS sequence"/>
</dbReference>
<evidence type="ECO:0000313" key="1">
    <source>
        <dbReference type="EMBL" id="MCB8873924.1"/>
    </source>
</evidence>
<reference evidence="1" key="2">
    <citation type="submission" date="2021-01" db="EMBL/GenBank/DDBJ databases">
        <authorList>
            <person name="Mieszkin S."/>
            <person name="Pouder E."/>
            <person name="Alain K."/>
        </authorList>
    </citation>
    <scope>NUCLEOTIDE SEQUENCE</scope>
    <source>
        <strain evidence="1">HW T2.11</strain>
    </source>
</reference>
<protein>
    <submittedName>
        <fullName evidence="1">Uncharacterized protein</fullName>
    </submittedName>
</protein>
<gene>
    <name evidence="1" type="ORF">ASILVAE211_01925</name>
</gene>
<proteinExistence type="predicted"/>
<comment type="caution">
    <text evidence="1">The sequence shown here is derived from an EMBL/GenBank/DDBJ whole genome shotgun (WGS) entry which is preliminary data.</text>
</comment>
<evidence type="ECO:0000313" key="2">
    <source>
        <dbReference type="Proteomes" id="UP000708298"/>
    </source>
</evidence>
<dbReference type="EMBL" id="JAESVB010000001">
    <property type="protein sequence ID" value="MCB8873924.1"/>
    <property type="molecule type" value="Genomic_DNA"/>
</dbReference>
<keyword evidence="2" id="KW-1185">Reference proteome</keyword>
<accession>A0A963YNW2</accession>
<dbReference type="RefSeq" id="WP_227319587.1">
    <property type="nucleotide sequence ID" value="NZ_JAESVB010000001.1"/>
</dbReference>
<sequence>MTQDEITAWALANGWQMIAGNLSLTKPPAHKEAIVRIVLKTTVANLEVKKLAGNKWDKIAGAAYAAITPDEEDGPPRGLGFESIPSFSMLMQSNKDAQMFAKLK</sequence>